<dbReference type="PANTHER" id="PTHR17490">
    <property type="entry name" value="SUA5"/>
    <property type="match status" value="1"/>
</dbReference>
<dbReference type="InterPro" id="IPR050156">
    <property type="entry name" value="TC-AMP_synthase_SUA5"/>
</dbReference>
<evidence type="ECO:0000313" key="14">
    <source>
        <dbReference type="Proteomes" id="UP000230731"/>
    </source>
</evidence>
<dbReference type="Pfam" id="PF01300">
    <property type="entry name" value="Sua5_yciO_yrdC"/>
    <property type="match status" value="1"/>
</dbReference>
<keyword evidence="9" id="KW-0067">ATP-binding</keyword>
<evidence type="ECO:0000256" key="7">
    <source>
        <dbReference type="ARBA" id="ARBA00022695"/>
    </source>
</evidence>
<evidence type="ECO:0000256" key="4">
    <source>
        <dbReference type="ARBA" id="ARBA00022490"/>
    </source>
</evidence>
<dbReference type="GO" id="GO:0005737">
    <property type="term" value="C:cytoplasm"/>
    <property type="evidence" value="ECO:0007669"/>
    <property type="project" value="UniProtKB-SubCell"/>
</dbReference>
<dbReference type="Proteomes" id="UP000230731">
    <property type="component" value="Unassembled WGS sequence"/>
</dbReference>
<evidence type="ECO:0000256" key="8">
    <source>
        <dbReference type="ARBA" id="ARBA00022741"/>
    </source>
</evidence>
<accession>A0A2M6X0D6</accession>
<dbReference type="GO" id="GO:0003725">
    <property type="term" value="F:double-stranded RNA binding"/>
    <property type="evidence" value="ECO:0007669"/>
    <property type="project" value="InterPro"/>
</dbReference>
<dbReference type="InterPro" id="IPR017945">
    <property type="entry name" value="DHBP_synth_RibB-like_a/b_dom"/>
</dbReference>
<keyword evidence="7" id="KW-0548">Nucleotidyltransferase</keyword>
<evidence type="ECO:0000313" key="13">
    <source>
        <dbReference type="EMBL" id="PIT98464.1"/>
    </source>
</evidence>
<dbReference type="EC" id="2.7.7.87" evidence="3"/>
<evidence type="ECO:0000256" key="10">
    <source>
        <dbReference type="ARBA" id="ARBA00029774"/>
    </source>
</evidence>
<keyword evidence="8" id="KW-0547">Nucleotide-binding</keyword>
<evidence type="ECO:0000259" key="12">
    <source>
        <dbReference type="PROSITE" id="PS51163"/>
    </source>
</evidence>
<keyword evidence="4" id="KW-0963">Cytoplasm</keyword>
<name>A0A2M6X0D6_9BACT</name>
<evidence type="ECO:0000256" key="3">
    <source>
        <dbReference type="ARBA" id="ARBA00012584"/>
    </source>
</evidence>
<keyword evidence="5" id="KW-0808">Transferase</keyword>
<dbReference type="GO" id="GO:0006450">
    <property type="term" value="P:regulation of translational fidelity"/>
    <property type="evidence" value="ECO:0007669"/>
    <property type="project" value="TreeGrafter"/>
</dbReference>
<organism evidence="13 14">
    <name type="scientific">Candidatus Andersenbacteria bacterium CG10_big_fil_rev_8_21_14_0_10_54_11</name>
    <dbReference type="NCBI Taxonomy" id="1974485"/>
    <lineage>
        <taxon>Bacteria</taxon>
        <taxon>Candidatus Anderseniibacteriota</taxon>
    </lineage>
</organism>
<evidence type="ECO:0000256" key="1">
    <source>
        <dbReference type="ARBA" id="ARBA00004496"/>
    </source>
</evidence>
<evidence type="ECO:0000256" key="6">
    <source>
        <dbReference type="ARBA" id="ARBA00022694"/>
    </source>
</evidence>
<comment type="catalytic activity">
    <reaction evidence="11">
        <text>L-threonine + hydrogencarbonate + ATP = L-threonylcarbamoyladenylate + diphosphate + H2O</text>
        <dbReference type="Rhea" id="RHEA:36407"/>
        <dbReference type="ChEBI" id="CHEBI:15377"/>
        <dbReference type="ChEBI" id="CHEBI:17544"/>
        <dbReference type="ChEBI" id="CHEBI:30616"/>
        <dbReference type="ChEBI" id="CHEBI:33019"/>
        <dbReference type="ChEBI" id="CHEBI:57926"/>
        <dbReference type="ChEBI" id="CHEBI:73682"/>
        <dbReference type="EC" id="2.7.7.87"/>
    </reaction>
</comment>
<dbReference type="AlphaFoldDB" id="A0A2M6X0D6"/>
<comment type="subcellular location">
    <subcellularLocation>
        <location evidence="1">Cytoplasm</location>
    </subcellularLocation>
</comment>
<evidence type="ECO:0000256" key="5">
    <source>
        <dbReference type="ARBA" id="ARBA00022679"/>
    </source>
</evidence>
<evidence type="ECO:0000256" key="2">
    <source>
        <dbReference type="ARBA" id="ARBA00007663"/>
    </source>
</evidence>
<comment type="similarity">
    <text evidence="2">Belongs to the SUA5 family.</text>
</comment>
<protein>
    <recommendedName>
        <fullName evidence="10">L-threonylcarbamoyladenylate synthase</fullName>
        <ecNumber evidence="3">2.7.7.87</ecNumber>
    </recommendedName>
    <alternativeName>
        <fullName evidence="10">L-threonylcarbamoyladenylate synthase</fullName>
    </alternativeName>
</protein>
<dbReference type="EMBL" id="PEZP01000006">
    <property type="protein sequence ID" value="PIT98464.1"/>
    <property type="molecule type" value="Genomic_DNA"/>
</dbReference>
<sequence>MEYTLLTADTTAAAEAIAAGRVAAVPTGTSYALAADALQGMAIQRVKQLKGRPPEKPFSVFLDAAHWDEFLRLTVDEQALLQTFAARPLTLLVAPAPDLAHLALDGRVALRTIDRPEMQQLAEQLAVPLTATSANKSGQPACRDAQCVLDNFPGRIDESTYDLSLAVIIDGGRLPEKPPTTIAKIEGNNISILRQGEITAEEVQRALAAQ</sequence>
<dbReference type="InterPro" id="IPR006070">
    <property type="entry name" value="Sua5-like_dom"/>
</dbReference>
<evidence type="ECO:0000256" key="11">
    <source>
        <dbReference type="ARBA" id="ARBA00048366"/>
    </source>
</evidence>
<dbReference type="GO" id="GO:0061710">
    <property type="term" value="F:L-threonylcarbamoyladenylate synthase"/>
    <property type="evidence" value="ECO:0007669"/>
    <property type="project" value="UniProtKB-EC"/>
</dbReference>
<proteinExistence type="inferred from homology"/>
<dbReference type="SUPFAM" id="SSF55821">
    <property type="entry name" value="YrdC/RibB"/>
    <property type="match status" value="1"/>
</dbReference>
<dbReference type="GO" id="GO:0000049">
    <property type="term" value="F:tRNA binding"/>
    <property type="evidence" value="ECO:0007669"/>
    <property type="project" value="TreeGrafter"/>
</dbReference>
<dbReference type="Gene3D" id="3.90.870.10">
    <property type="entry name" value="DHBP synthase"/>
    <property type="match status" value="1"/>
</dbReference>
<reference evidence="14" key="1">
    <citation type="submission" date="2017-09" db="EMBL/GenBank/DDBJ databases">
        <title>Depth-based differentiation of microbial function through sediment-hosted aquifers and enrichment of novel symbionts in the deep terrestrial subsurface.</title>
        <authorList>
            <person name="Probst A.J."/>
            <person name="Ladd B."/>
            <person name="Jarett J.K."/>
            <person name="Geller-Mcgrath D.E."/>
            <person name="Sieber C.M.K."/>
            <person name="Emerson J.B."/>
            <person name="Anantharaman K."/>
            <person name="Thomas B.C."/>
            <person name="Malmstrom R."/>
            <person name="Stieglmeier M."/>
            <person name="Klingl A."/>
            <person name="Woyke T."/>
            <person name="Ryan C.M."/>
            <person name="Banfield J.F."/>
        </authorList>
    </citation>
    <scope>NUCLEOTIDE SEQUENCE [LARGE SCALE GENOMIC DNA]</scope>
</reference>
<dbReference type="PANTHER" id="PTHR17490:SF16">
    <property type="entry name" value="THREONYLCARBAMOYL-AMP SYNTHASE"/>
    <property type="match status" value="1"/>
</dbReference>
<dbReference type="GO" id="GO:0005524">
    <property type="term" value="F:ATP binding"/>
    <property type="evidence" value="ECO:0007669"/>
    <property type="project" value="UniProtKB-KW"/>
</dbReference>
<gene>
    <name evidence="13" type="ORF">COT71_00630</name>
</gene>
<keyword evidence="6" id="KW-0819">tRNA processing</keyword>
<dbReference type="GO" id="GO:0008033">
    <property type="term" value="P:tRNA processing"/>
    <property type="evidence" value="ECO:0007669"/>
    <property type="project" value="UniProtKB-KW"/>
</dbReference>
<dbReference type="PROSITE" id="PS51163">
    <property type="entry name" value="YRDC"/>
    <property type="match status" value="1"/>
</dbReference>
<evidence type="ECO:0000256" key="9">
    <source>
        <dbReference type="ARBA" id="ARBA00022840"/>
    </source>
</evidence>
<feature type="domain" description="YrdC-like" evidence="12">
    <location>
        <begin position="7"/>
        <end position="198"/>
    </location>
</feature>
<comment type="caution">
    <text evidence="13">The sequence shown here is derived from an EMBL/GenBank/DDBJ whole genome shotgun (WGS) entry which is preliminary data.</text>
</comment>